<dbReference type="Proteomes" id="UP000743370">
    <property type="component" value="Unassembled WGS sequence"/>
</dbReference>
<dbReference type="Pfam" id="PF11250">
    <property type="entry name" value="FAF"/>
    <property type="match status" value="1"/>
</dbReference>
<evidence type="ECO:0000256" key="2">
    <source>
        <dbReference type="SAM" id="MobiDB-lite"/>
    </source>
</evidence>
<organism evidence="4 5">
    <name type="scientific">Phaseolus angularis</name>
    <name type="common">Azuki bean</name>
    <name type="synonym">Vigna angularis</name>
    <dbReference type="NCBI Taxonomy" id="3914"/>
    <lineage>
        <taxon>Eukaryota</taxon>
        <taxon>Viridiplantae</taxon>
        <taxon>Streptophyta</taxon>
        <taxon>Embryophyta</taxon>
        <taxon>Tracheophyta</taxon>
        <taxon>Spermatophyta</taxon>
        <taxon>Magnoliopsida</taxon>
        <taxon>eudicotyledons</taxon>
        <taxon>Gunneridae</taxon>
        <taxon>Pentapetalae</taxon>
        <taxon>rosids</taxon>
        <taxon>fabids</taxon>
        <taxon>Fabales</taxon>
        <taxon>Fabaceae</taxon>
        <taxon>Papilionoideae</taxon>
        <taxon>50 kb inversion clade</taxon>
        <taxon>NPAAA clade</taxon>
        <taxon>indigoferoid/millettioid clade</taxon>
        <taxon>Phaseoleae</taxon>
        <taxon>Vigna</taxon>
    </lineage>
</organism>
<evidence type="ECO:0000313" key="5">
    <source>
        <dbReference type="Proteomes" id="UP000743370"/>
    </source>
</evidence>
<protein>
    <submittedName>
        <fullName evidence="4">Protein FAF-like</fullName>
    </submittedName>
</protein>
<evidence type="ECO:0000259" key="3">
    <source>
        <dbReference type="Pfam" id="PF11250"/>
    </source>
</evidence>
<dbReference type="PANTHER" id="PTHR33155:SF3">
    <property type="entry name" value="PROTEIN FAF-LIKE, CHLOROPLASTIC"/>
    <property type="match status" value="1"/>
</dbReference>
<feature type="domain" description="FAF" evidence="3">
    <location>
        <begin position="424"/>
        <end position="469"/>
    </location>
</feature>
<proteinExistence type="inferred from homology"/>
<feature type="region of interest" description="Disordered" evidence="2">
    <location>
        <begin position="277"/>
        <end position="298"/>
    </location>
</feature>
<feature type="compositionally biased region" description="Low complexity" evidence="2">
    <location>
        <begin position="368"/>
        <end position="381"/>
    </location>
</feature>
<evidence type="ECO:0000256" key="1">
    <source>
        <dbReference type="ARBA" id="ARBA00008690"/>
    </source>
</evidence>
<dbReference type="InterPro" id="IPR046431">
    <property type="entry name" value="FAF_dom"/>
</dbReference>
<name>A0A8T0JED4_PHAAN</name>
<feature type="region of interest" description="Disordered" evidence="2">
    <location>
        <begin position="365"/>
        <end position="401"/>
    </location>
</feature>
<gene>
    <name evidence="4" type="ORF">HKW66_Vig0217360</name>
</gene>
<accession>A0A8T0JED4</accession>
<sequence length="620" mass="70057">MMLLDVGRDFPLWLWKEVERDAKKALWVVSATTLTVKDDEGWLAQEDAHALNSWRLGSCLRNLMMEGYRGSRRRRMVAHGGDLIKLHLLRRDSGEAMESSGNKLCVQHSSKTKFVDVLNGRLTHEERNVYLIKLWNVHFPIMLTTINPNHSSNIISIVTTLTLSTLFATHTLRFGNFLSVFLAFHADKCSCVSFVQKMSTCTSKKIQLHKSRRIDEETLLVQKQGIVTILGSNNDSVTSFRRTLSADMSSKKWLSQNGFSPLKKIISAEEISRSFTEPTVAADSSSSSEDDNSEEMKQSRCQIWEAIQKKENVEKSGELDLWSSILSNKANEESSKLTIPPYVHPLVKRSKSCLSEKSLQICTESLGSETGSDGFSSYSSSETEDSEEEKEEKGEEEKEKVELLHGKEFHVPKQNNAVKITSRSFPPPLPSLRMLSHRDNGRLFIQAVSVPSQNNFSAERQNGRLVLTFAEMSEEEAEEEFEEGHVEAEEFESRVKEQENAPMLSSGIGLAVMINKPSGVGDSYRSPKWSQKFNDVVNFKDVDVAQHGPLPPRPRARIVPSSSGAFSAYEYYCKTKPTPKPSPKTFTFHRNSYSSLDNNFNSCKDSRRSFLFWEPYCIAT</sequence>
<dbReference type="AlphaFoldDB" id="A0A8T0JED4"/>
<evidence type="ECO:0000313" key="4">
    <source>
        <dbReference type="EMBL" id="KAG2371562.1"/>
    </source>
</evidence>
<dbReference type="PANTHER" id="PTHR33155">
    <property type="entry name" value="FANTASTIC FOUR-LIKE PROTEIN (DUF3049)"/>
    <property type="match status" value="1"/>
</dbReference>
<reference evidence="4 5" key="1">
    <citation type="submission" date="2020-05" db="EMBL/GenBank/DDBJ databases">
        <title>Vigna angularis (adzuki bean) Var. LongXiaoDou No. 4 denovo assembly.</title>
        <authorList>
            <person name="Xiang H."/>
        </authorList>
    </citation>
    <scope>NUCLEOTIDE SEQUENCE [LARGE SCALE GENOMIC DNA]</scope>
    <source>
        <tissue evidence="4">Leaf</tissue>
    </source>
</reference>
<dbReference type="InterPro" id="IPR021410">
    <property type="entry name" value="FAF"/>
</dbReference>
<comment type="caution">
    <text evidence="4">The sequence shown here is derived from an EMBL/GenBank/DDBJ whole genome shotgun (WGS) entry which is preliminary data.</text>
</comment>
<dbReference type="EMBL" id="JABFOF010000011">
    <property type="protein sequence ID" value="KAG2371562.1"/>
    <property type="molecule type" value="Genomic_DNA"/>
</dbReference>
<feature type="compositionally biased region" description="Basic and acidic residues" evidence="2">
    <location>
        <begin position="391"/>
        <end position="401"/>
    </location>
</feature>
<comment type="similarity">
    <text evidence="1">Belongs to the fantastic four family.</text>
</comment>